<dbReference type="InterPro" id="IPR035919">
    <property type="entry name" value="EAL_sf"/>
</dbReference>
<dbReference type="InterPro" id="IPR050706">
    <property type="entry name" value="Cyclic-di-GMP_PDE-like"/>
</dbReference>
<reference evidence="3" key="1">
    <citation type="submission" date="2019-11" db="EMBL/GenBank/DDBJ databases">
        <authorList>
            <person name="Feng L."/>
        </authorList>
    </citation>
    <scope>NUCLEOTIDE SEQUENCE</scope>
    <source>
        <strain evidence="3">AcaccaeLFYP115</strain>
    </source>
</reference>
<dbReference type="InterPro" id="IPR029787">
    <property type="entry name" value="Nucleotide_cyclase"/>
</dbReference>
<proteinExistence type="predicted"/>
<dbReference type="GO" id="GO:0071111">
    <property type="term" value="F:cyclic-guanylate-specific phosphodiesterase activity"/>
    <property type="evidence" value="ECO:0007669"/>
    <property type="project" value="InterPro"/>
</dbReference>
<dbReference type="PANTHER" id="PTHR33121:SF71">
    <property type="entry name" value="OXYGEN SENSOR PROTEIN DOSP"/>
    <property type="match status" value="1"/>
</dbReference>
<evidence type="ECO:0000259" key="1">
    <source>
        <dbReference type="PROSITE" id="PS50883"/>
    </source>
</evidence>
<dbReference type="CDD" id="cd01948">
    <property type="entry name" value="EAL"/>
    <property type="match status" value="1"/>
</dbReference>
<dbReference type="PROSITE" id="PS50887">
    <property type="entry name" value="GGDEF"/>
    <property type="match status" value="1"/>
</dbReference>
<dbReference type="Gene3D" id="3.20.20.450">
    <property type="entry name" value="EAL domain"/>
    <property type="match status" value="1"/>
</dbReference>
<dbReference type="SMART" id="SM00267">
    <property type="entry name" value="GGDEF"/>
    <property type="match status" value="1"/>
</dbReference>
<dbReference type="PROSITE" id="PS50883">
    <property type="entry name" value="EAL"/>
    <property type="match status" value="1"/>
</dbReference>
<evidence type="ECO:0000259" key="2">
    <source>
        <dbReference type="PROSITE" id="PS50887"/>
    </source>
</evidence>
<feature type="domain" description="GGDEF" evidence="2">
    <location>
        <begin position="58"/>
        <end position="188"/>
    </location>
</feature>
<dbReference type="Pfam" id="PF00990">
    <property type="entry name" value="GGDEF"/>
    <property type="match status" value="1"/>
</dbReference>
<dbReference type="AlphaFoldDB" id="A0A6N2VL92"/>
<sequence>MIIMTYLVCFLFLSVILFYRLRQKQVERIAFTDALTGGMNDTAFRAAYEKLAARMEPSTYAVVFLNIKGFKFINEYFGSAAGNDTLKYIYSKLIRHICTGEIAARDNSDCFFLCLKEHSKEAIRYRLQKMTADINSFNASSDIEYQFTILQGIYLVDDPKLDVTIVLDRARTACRQRHGTDPCSFFHPEMAKQMQLEYELNTMFEDSIKKRDFQIYLQPKVRLADLTLSGAEALVRWIHPDKGMICPSDFIPLFEENGKICRLDLYVYETVCAYLHKRIEQQKDLFPISVNLSRAHFKDLNFLRKFSELKAKYGIPDGMIEFELTEYSFLDKQQREMVKNCIKQMHRLGFHCALDDFGVGYSALALLKDFDVDTIKLDRQFFVDMTNPKAQTIISGFIEISEKLGIHLVAEGIETKEQMELLKQFHCEMVQGYYFSKPLTIDEFEKWKDTMQKQKVFK</sequence>
<organism evidence="3">
    <name type="scientific">Anaerostipes caccae</name>
    <dbReference type="NCBI Taxonomy" id="105841"/>
    <lineage>
        <taxon>Bacteria</taxon>
        <taxon>Bacillati</taxon>
        <taxon>Bacillota</taxon>
        <taxon>Clostridia</taxon>
        <taxon>Lachnospirales</taxon>
        <taxon>Lachnospiraceae</taxon>
        <taxon>Anaerostipes</taxon>
    </lineage>
</organism>
<evidence type="ECO:0000313" key="3">
    <source>
        <dbReference type="EMBL" id="VYT30363.1"/>
    </source>
</evidence>
<dbReference type="SUPFAM" id="SSF55073">
    <property type="entry name" value="Nucleotide cyclase"/>
    <property type="match status" value="1"/>
</dbReference>
<dbReference type="PANTHER" id="PTHR33121">
    <property type="entry name" value="CYCLIC DI-GMP PHOSPHODIESTERASE PDEF"/>
    <property type="match status" value="1"/>
</dbReference>
<dbReference type="EMBL" id="CACRSQ010000007">
    <property type="protein sequence ID" value="VYT30363.1"/>
    <property type="molecule type" value="Genomic_DNA"/>
</dbReference>
<protein>
    <submittedName>
        <fullName evidence="3">Phytochrome-like protein cph2</fullName>
    </submittedName>
</protein>
<feature type="domain" description="EAL" evidence="1">
    <location>
        <begin position="197"/>
        <end position="452"/>
    </location>
</feature>
<dbReference type="InterPro" id="IPR043128">
    <property type="entry name" value="Rev_trsase/Diguanyl_cyclase"/>
</dbReference>
<accession>A0A6N2VL92</accession>
<name>A0A6N2VL92_9FIRM</name>
<dbReference type="InterPro" id="IPR000160">
    <property type="entry name" value="GGDEF_dom"/>
</dbReference>
<dbReference type="SUPFAM" id="SSF141868">
    <property type="entry name" value="EAL domain-like"/>
    <property type="match status" value="1"/>
</dbReference>
<dbReference type="InterPro" id="IPR001633">
    <property type="entry name" value="EAL_dom"/>
</dbReference>
<dbReference type="Pfam" id="PF00563">
    <property type="entry name" value="EAL"/>
    <property type="match status" value="1"/>
</dbReference>
<dbReference type="Gene3D" id="3.30.70.270">
    <property type="match status" value="1"/>
</dbReference>
<dbReference type="SMART" id="SM00052">
    <property type="entry name" value="EAL"/>
    <property type="match status" value="1"/>
</dbReference>
<gene>
    <name evidence="3" type="primary">cph2_4</name>
    <name evidence="3" type="ORF">ACLFYP115_02573</name>
</gene>